<feature type="transmembrane region" description="Helical" evidence="5">
    <location>
        <begin position="354"/>
        <end position="378"/>
    </location>
</feature>
<feature type="transmembrane region" description="Helical" evidence="5">
    <location>
        <begin position="384"/>
        <end position="408"/>
    </location>
</feature>
<dbReference type="RefSeq" id="WP_167048557.1">
    <property type="nucleotide sequence ID" value="NZ_JAAOZB010000002.1"/>
</dbReference>
<dbReference type="InterPro" id="IPR036259">
    <property type="entry name" value="MFS_trans_sf"/>
</dbReference>
<dbReference type="Gene3D" id="1.20.1250.20">
    <property type="entry name" value="MFS general substrate transporter like domains"/>
    <property type="match status" value="1"/>
</dbReference>
<feature type="transmembrane region" description="Helical" evidence="5">
    <location>
        <begin position="320"/>
        <end position="342"/>
    </location>
</feature>
<keyword evidence="8" id="KW-1185">Reference proteome</keyword>
<evidence type="ECO:0000256" key="4">
    <source>
        <dbReference type="ARBA" id="ARBA00023136"/>
    </source>
</evidence>
<dbReference type="Pfam" id="PF07690">
    <property type="entry name" value="MFS_1"/>
    <property type="match status" value="1"/>
</dbReference>
<feature type="transmembrane region" description="Helical" evidence="5">
    <location>
        <begin position="295"/>
        <end position="314"/>
    </location>
</feature>
<evidence type="ECO:0000313" key="8">
    <source>
        <dbReference type="Proteomes" id="UP000526083"/>
    </source>
</evidence>
<feature type="domain" description="Major facilitator superfamily (MFS) profile" evidence="6">
    <location>
        <begin position="232"/>
        <end position="416"/>
    </location>
</feature>
<proteinExistence type="predicted"/>
<dbReference type="GO" id="GO:0022857">
    <property type="term" value="F:transmembrane transporter activity"/>
    <property type="evidence" value="ECO:0007669"/>
    <property type="project" value="InterPro"/>
</dbReference>
<comment type="caution">
    <text evidence="7">The sequence shown here is derived from an EMBL/GenBank/DDBJ whole genome shotgun (WGS) entry which is preliminary data.</text>
</comment>
<keyword evidence="4 5" id="KW-0472">Membrane</keyword>
<keyword evidence="3 5" id="KW-1133">Transmembrane helix</keyword>
<dbReference type="GO" id="GO:0005886">
    <property type="term" value="C:plasma membrane"/>
    <property type="evidence" value="ECO:0007669"/>
    <property type="project" value="UniProtKB-SubCell"/>
</dbReference>
<gene>
    <name evidence="7" type="ORF">FHX48_000667</name>
</gene>
<organism evidence="7 8">
    <name type="scientific">Microbacterium halimionae</name>
    <dbReference type="NCBI Taxonomy" id="1526413"/>
    <lineage>
        <taxon>Bacteria</taxon>
        <taxon>Bacillati</taxon>
        <taxon>Actinomycetota</taxon>
        <taxon>Actinomycetes</taxon>
        <taxon>Micrococcales</taxon>
        <taxon>Microbacteriaceae</taxon>
        <taxon>Microbacterium</taxon>
    </lineage>
</organism>
<feature type="transmembrane region" description="Helical" evidence="5">
    <location>
        <begin position="269"/>
        <end position="288"/>
    </location>
</feature>
<accession>A0A7W3JMM4</accession>
<dbReference type="Proteomes" id="UP000526083">
    <property type="component" value="Unassembled WGS sequence"/>
</dbReference>
<dbReference type="AlphaFoldDB" id="A0A7W3JMM4"/>
<keyword evidence="2 5" id="KW-0812">Transmembrane</keyword>
<evidence type="ECO:0000313" key="7">
    <source>
        <dbReference type="EMBL" id="MBA8815615.1"/>
    </source>
</evidence>
<evidence type="ECO:0000259" key="6">
    <source>
        <dbReference type="PROSITE" id="PS50850"/>
    </source>
</evidence>
<feature type="transmembrane region" description="Helical" evidence="5">
    <location>
        <begin position="46"/>
        <end position="71"/>
    </location>
</feature>
<comment type="subcellular location">
    <subcellularLocation>
        <location evidence="1">Cell membrane</location>
        <topology evidence="1">Multi-pass membrane protein</topology>
    </subcellularLocation>
</comment>
<evidence type="ECO:0000256" key="5">
    <source>
        <dbReference type="SAM" id="Phobius"/>
    </source>
</evidence>
<name>A0A7W3JMM4_9MICO</name>
<dbReference type="InterPro" id="IPR011701">
    <property type="entry name" value="MFS"/>
</dbReference>
<dbReference type="PROSITE" id="PS50850">
    <property type="entry name" value="MFS"/>
    <property type="match status" value="1"/>
</dbReference>
<reference evidence="7 8" key="1">
    <citation type="submission" date="2020-07" db="EMBL/GenBank/DDBJ databases">
        <title>Sequencing the genomes of 1000 actinobacteria strains.</title>
        <authorList>
            <person name="Klenk H.-P."/>
        </authorList>
    </citation>
    <scope>NUCLEOTIDE SEQUENCE [LARGE SCALE GENOMIC DNA]</scope>
    <source>
        <strain evidence="7 8">DSM 27576</strain>
    </source>
</reference>
<dbReference type="EMBL" id="JACGWY010000001">
    <property type="protein sequence ID" value="MBA8815615.1"/>
    <property type="molecule type" value="Genomic_DNA"/>
</dbReference>
<evidence type="ECO:0000256" key="2">
    <source>
        <dbReference type="ARBA" id="ARBA00022692"/>
    </source>
</evidence>
<dbReference type="PANTHER" id="PTHR23542:SF1">
    <property type="entry name" value="MAJOR FACILITATOR SUPERFAMILY (MFS) PROFILE DOMAIN-CONTAINING PROTEIN"/>
    <property type="match status" value="1"/>
</dbReference>
<evidence type="ECO:0000256" key="1">
    <source>
        <dbReference type="ARBA" id="ARBA00004651"/>
    </source>
</evidence>
<protein>
    <submittedName>
        <fullName evidence="7">MFS family permease</fullName>
    </submittedName>
</protein>
<dbReference type="InterPro" id="IPR020846">
    <property type="entry name" value="MFS_dom"/>
</dbReference>
<feature type="transmembrane region" description="Helical" evidence="5">
    <location>
        <begin position="169"/>
        <end position="200"/>
    </location>
</feature>
<evidence type="ECO:0000256" key="3">
    <source>
        <dbReference type="ARBA" id="ARBA00022989"/>
    </source>
</evidence>
<feature type="transmembrane region" description="Helical" evidence="5">
    <location>
        <begin position="231"/>
        <end position="249"/>
    </location>
</feature>
<dbReference type="SUPFAM" id="SSF103473">
    <property type="entry name" value="MFS general substrate transporter"/>
    <property type="match status" value="1"/>
</dbReference>
<dbReference type="PANTHER" id="PTHR23542">
    <property type="match status" value="1"/>
</dbReference>
<sequence>MSENDTTPPLSKQRGLTSYQALPQRVGWAYLAATTFGRLPMAMVPLAILTLATSATGSIAIGGFAASAAAIGEAIGAPASGYLADRWGQRGVLLGGVVLHVTFLVVLVMTAGVGPDPTTVALAGAAGLTLPQVGALSRARWMAVADDDLPAAFAFEGVVDELAYIFGPAIVGILAVVLAPQAAVIVAGILVVVFVTQFAVHRTHRLVPRRRDFQNDTPTDDAAPAPAGRRFLVAVSFTGMLAMGMFFGASQTGLTAFAEEIGIPDAGALLYAVMAVGSAATTIAMVWLPARIGLWTRWWIAGVGMSVGATLLLLAPGLGFVLAAAVFAGLFQGPLLLTIFTVTGSVVVNGRAGIAMTLAASGVVIGIAAGAAIAGVWAEQSGSHGAFALVLAASVALAVIGLAMAVAARVRTRLAR</sequence>
<feature type="transmembrane region" description="Helical" evidence="5">
    <location>
        <begin position="92"/>
        <end position="113"/>
    </location>
</feature>